<accession>A0ACC1HS12</accession>
<reference evidence="1" key="1">
    <citation type="submission" date="2022-06" db="EMBL/GenBank/DDBJ databases">
        <title>Phylogenomic reconstructions and comparative analyses of Kickxellomycotina fungi.</title>
        <authorList>
            <person name="Reynolds N.K."/>
            <person name="Stajich J.E."/>
            <person name="Barry K."/>
            <person name="Grigoriev I.V."/>
            <person name="Crous P."/>
            <person name="Smith M.E."/>
        </authorList>
    </citation>
    <scope>NUCLEOTIDE SEQUENCE</scope>
    <source>
        <strain evidence="1">RSA 2271</strain>
    </source>
</reference>
<gene>
    <name evidence="1" type="ORF">EV182_002888</name>
</gene>
<keyword evidence="2" id="KW-1185">Reference proteome</keyword>
<sequence length="582" mass="64510">MTRRNLSATPQTHYAEEFDRDEDPRNTERFVDEADVVIVGAGPAGLSAAIRLKQRAQREGKEIRVVVVEKGGEVGAHTLSGAVIETGPLSELFPDWKERGAPLLQPALHDEMKFLTKNLAIPIPHPPQMSNKGNYIVSLSNVVKWLGEQAEQLGVEVFPGFAASEVIYDESGRVRGIATNDVGLDRNFKPKDNFERGMEIHGKVTMFGEGCHGSLSKQLINKLKLRDEGQYQTYGLGLKEVWEVDPKKHKAGTVIHTIGYPLNSKTYGGSFIYHMHDNLVSLGLVVGLDYQNPYLSPYQEFQRFKTHPLVRQLLEGGRVLSYGARALVEGGLQAIPRLTFPGGVLIGDSAGFVNVPKIKGTHNAMRSGILAADTAFDAIAIRGEGGEEGNLQPITLDTYQKAFDESSIRKELYEVRNIRPSFDTPLGLIGGTIWSGIDSLFLKGRVPWTFKLKHPDHAMTRPAAEFRPIEYPKPDGVVTFDLLTSVSRTGTNHEEDQPVHLRLKNPQVQVERNLPVFAGLEQRFCPAGVYEYVDDETRPGHKRFQINAQNCIHCKTCDIKDPSQNINWTVPEGGGGPQYVDT</sequence>
<evidence type="ECO:0000313" key="1">
    <source>
        <dbReference type="EMBL" id="KAJ1679022.1"/>
    </source>
</evidence>
<name>A0ACC1HS12_9FUNG</name>
<evidence type="ECO:0000313" key="2">
    <source>
        <dbReference type="Proteomes" id="UP001145114"/>
    </source>
</evidence>
<proteinExistence type="predicted"/>
<organism evidence="1 2">
    <name type="scientific">Spiromyces aspiralis</name>
    <dbReference type="NCBI Taxonomy" id="68401"/>
    <lineage>
        <taxon>Eukaryota</taxon>
        <taxon>Fungi</taxon>
        <taxon>Fungi incertae sedis</taxon>
        <taxon>Zoopagomycota</taxon>
        <taxon>Kickxellomycotina</taxon>
        <taxon>Kickxellomycetes</taxon>
        <taxon>Kickxellales</taxon>
        <taxon>Kickxellaceae</taxon>
        <taxon>Spiromyces</taxon>
    </lineage>
</organism>
<protein>
    <submittedName>
        <fullName evidence="1">Uncharacterized protein</fullName>
    </submittedName>
</protein>
<dbReference type="Proteomes" id="UP001145114">
    <property type="component" value="Unassembled WGS sequence"/>
</dbReference>
<comment type="caution">
    <text evidence="1">The sequence shown here is derived from an EMBL/GenBank/DDBJ whole genome shotgun (WGS) entry which is preliminary data.</text>
</comment>
<dbReference type="EMBL" id="JAMZIH010000665">
    <property type="protein sequence ID" value="KAJ1679022.1"/>
    <property type="molecule type" value="Genomic_DNA"/>
</dbReference>